<name>A0A4R1YRE4_9RHOB</name>
<gene>
    <name evidence="2" type="ORF">EV216_11839</name>
</gene>
<reference evidence="2 3" key="1">
    <citation type="submission" date="2019-03" db="EMBL/GenBank/DDBJ databases">
        <title>Genomic Encyclopedia of Type Strains, Phase IV (KMG-IV): sequencing the most valuable type-strain genomes for metagenomic binning, comparative biology and taxonomic classification.</title>
        <authorList>
            <person name="Goeker M."/>
        </authorList>
    </citation>
    <scope>NUCLEOTIDE SEQUENCE [LARGE SCALE GENOMIC DNA]</scope>
    <source>
        <strain evidence="2 3">DSM 21153</strain>
    </source>
</reference>
<evidence type="ECO:0000313" key="2">
    <source>
        <dbReference type="EMBL" id="TCM81496.1"/>
    </source>
</evidence>
<organism evidence="2 3">
    <name type="scientific">Rhodovulum steppense</name>
    <dbReference type="NCBI Taxonomy" id="540251"/>
    <lineage>
        <taxon>Bacteria</taxon>
        <taxon>Pseudomonadati</taxon>
        <taxon>Pseudomonadota</taxon>
        <taxon>Alphaproteobacteria</taxon>
        <taxon>Rhodobacterales</taxon>
        <taxon>Paracoccaceae</taxon>
        <taxon>Rhodovulum</taxon>
    </lineage>
</organism>
<dbReference type="RefSeq" id="WP_165899238.1">
    <property type="nucleotide sequence ID" value="NZ_SLVM01000018.1"/>
</dbReference>
<proteinExistence type="predicted"/>
<dbReference type="Proteomes" id="UP000295277">
    <property type="component" value="Unassembled WGS sequence"/>
</dbReference>
<sequence length="205" mass="21951">MSENEKNLKAAVIALAGYRAGGALPALDEIETYWRGLVDANGIAPSRAELDPRAFSRSLSNCFIAESITPRHLRLRLTGQHLSDVMGMDMRGMPLSAIILPDSRPHLEQLISDALVGMTGPVRISLFAPPRFGQPALYGGMVLLPLRDEPGAPRRMLGAFATVGKPGRAPRRFRILGAAEVDRPTATPAGRPALKVIDGGLSARP</sequence>
<protein>
    <submittedName>
        <fullName evidence="2">PAS domain-containing protein</fullName>
    </submittedName>
</protein>
<evidence type="ECO:0000256" key="1">
    <source>
        <dbReference type="SAM" id="MobiDB-lite"/>
    </source>
</evidence>
<feature type="region of interest" description="Disordered" evidence="1">
    <location>
        <begin position="184"/>
        <end position="205"/>
    </location>
</feature>
<dbReference type="AlphaFoldDB" id="A0A4R1YRE4"/>
<keyword evidence="3" id="KW-1185">Reference proteome</keyword>
<comment type="caution">
    <text evidence="2">The sequence shown here is derived from an EMBL/GenBank/DDBJ whole genome shotgun (WGS) entry which is preliminary data.</text>
</comment>
<dbReference type="Pfam" id="PF07310">
    <property type="entry name" value="PAS_5"/>
    <property type="match status" value="1"/>
</dbReference>
<accession>A0A4R1YRE4</accession>
<dbReference type="InterPro" id="IPR009922">
    <property type="entry name" value="DUF1457"/>
</dbReference>
<evidence type="ECO:0000313" key="3">
    <source>
        <dbReference type="Proteomes" id="UP000295277"/>
    </source>
</evidence>
<dbReference type="EMBL" id="SLVM01000018">
    <property type="protein sequence ID" value="TCM81496.1"/>
    <property type="molecule type" value="Genomic_DNA"/>
</dbReference>